<comment type="catalytic activity">
    <reaction evidence="1">
        <text>S-adenosyl-L-methionine + a thiopurine = S-adenosyl-L-homocysteine + a thiopurine S-methylether.</text>
        <dbReference type="EC" id="2.1.1.67"/>
    </reaction>
</comment>
<evidence type="ECO:0000256" key="4">
    <source>
        <dbReference type="ARBA" id="ARBA00011905"/>
    </source>
</evidence>
<comment type="subcellular location">
    <subcellularLocation>
        <location evidence="2">Cytoplasm</location>
    </subcellularLocation>
</comment>
<proteinExistence type="inferred from homology"/>
<gene>
    <name evidence="9" type="ORF">TCAL_10669</name>
</gene>
<dbReference type="PANTHER" id="PTHR10259:SF11">
    <property type="entry name" value="THIOPURINE S-METHYLTRANSFERASE"/>
    <property type="match status" value="1"/>
</dbReference>
<dbReference type="InterPro" id="IPR025835">
    <property type="entry name" value="Thiopurine_S-MeTrfase"/>
</dbReference>
<dbReference type="AlphaFoldDB" id="A0A553NYM4"/>
<evidence type="ECO:0000313" key="9">
    <source>
        <dbReference type="EMBL" id="TRY70518.1"/>
    </source>
</evidence>
<evidence type="ECO:0000256" key="3">
    <source>
        <dbReference type="ARBA" id="ARBA00008145"/>
    </source>
</evidence>
<dbReference type="Gene3D" id="3.40.50.150">
    <property type="entry name" value="Vaccinia Virus protein VP39"/>
    <property type="match status" value="1"/>
</dbReference>
<accession>A0A553NYM4</accession>
<dbReference type="EC" id="2.1.1.67" evidence="4"/>
<comment type="similarity">
    <text evidence="3">Belongs to the class I-like SAM-binding methyltransferase superfamily. TPMT family.</text>
</comment>
<name>A0A553NYM4_TIGCA</name>
<dbReference type="PROSITE" id="PS51585">
    <property type="entry name" value="SAM_MT_TPMT"/>
    <property type="match status" value="1"/>
</dbReference>
<evidence type="ECO:0000313" key="10">
    <source>
        <dbReference type="Proteomes" id="UP000318571"/>
    </source>
</evidence>
<dbReference type="Pfam" id="PF05724">
    <property type="entry name" value="TPMT"/>
    <property type="match status" value="1"/>
</dbReference>
<keyword evidence="5" id="KW-0963">Cytoplasm</keyword>
<dbReference type="CDD" id="cd02440">
    <property type="entry name" value="AdoMet_MTases"/>
    <property type="match status" value="1"/>
</dbReference>
<dbReference type="FunFam" id="3.40.50.150:FF:000101">
    <property type="entry name" value="Thiopurine S-methyltransferase"/>
    <property type="match status" value="1"/>
</dbReference>
<dbReference type="Proteomes" id="UP000318571">
    <property type="component" value="Chromosome 9"/>
</dbReference>
<dbReference type="SUPFAM" id="SSF53335">
    <property type="entry name" value="S-adenosyl-L-methionine-dependent methyltransferases"/>
    <property type="match status" value="1"/>
</dbReference>
<keyword evidence="7" id="KW-0808">Transferase</keyword>
<dbReference type="PIRSF" id="PIRSF023956">
    <property type="entry name" value="Thiopurine_S-methyltransferase"/>
    <property type="match status" value="1"/>
</dbReference>
<dbReference type="OrthoDB" id="276151at2759"/>
<comment type="caution">
    <text evidence="9">The sequence shown here is derived from an EMBL/GenBank/DDBJ whole genome shotgun (WGS) entry which is preliminary data.</text>
</comment>
<dbReference type="EMBL" id="VCGU01000009">
    <property type="protein sequence ID" value="TRY70518.1"/>
    <property type="molecule type" value="Genomic_DNA"/>
</dbReference>
<sequence>MDYWMDLWRQGQSPWHSTDPNPYLVKFMSTLNPNDKDQCLQFFLPLCGKAGDIRWLYEKGHRVWGIECSPKAIEEFFQENQIPLSIERVNENCTKYMSLDERIQVFVCDFFRFDPKWIGSLTVDRVFDRGSLVAVGVQDRVQYAAKMREILFQAASPAFKYLLSTYEYDPREFDGPPRTVWREEIHHLFGDLMEIELLGEFDESSVGKQRFGVSHMNRIMLLLTRKRTTTTTTTNLN</sequence>
<keyword evidence="10" id="KW-1185">Reference proteome</keyword>
<dbReference type="STRING" id="6832.A0A553NYM4"/>
<evidence type="ECO:0000256" key="7">
    <source>
        <dbReference type="ARBA" id="ARBA00022679"/>
    </source>
</evidence>
<dbReference type="OMA" id="MEASFWH"/>
<evidence type="ECO:0000256" key="2">
    <source>
        <dbReference type="ARBA" id="ARBA00004496"/>
    </source>
</evidence>
<protein>
    <recommendedName>
        <fullName evidence="4">thiopurine S-methyltransferase</fullName>
        <ecNumber evidence="4">2.1.1.67</ecNumber>
    </recommendedName>
</protein>
<evidence type="ECO:0000256" key="5">
    <source>
        <dbReference type="ARBA" id="ARBA00022490"/>
    </source>
</evidence>
<reference evidence="9 10" key="1">
    <citation type="journal article" date="2018" name="Nat. Ecol. Evol.">
        <title>Genomic signatures of mitonuclear coevolution across populations of Tigriopus californicus.</title>
        <authorList>
            <person name="Barreto F.S."/>
            <person name="Watson E.T."/>
            <person name="Lima T.G."/>
            <person name="Willett C.S."/>
            <person name="Edmands S."/>
            <person name="Li W."/>
            <person name="Burton R.S."/>
        </authorList>
    </citation>
    <scope>NUCLEOTIDE SEQUENCE [LARGE SCALE GENOMIC DNA]</scope>
    <source>
        <strain evidence="9 10">San Diego</strain>
    </source>
</reference>
<dbReference type="InterPro" id="IPR029063">
    <property type="entry name" value="SAM-dependent_MTases_sf"/>
</dbReference>
<dbReference type="InterPro" id="IPR008854">
    <property type="entry name" value="TPMT"/>
</dbReference>
<evidence type="ECO:0000256" key="6">
    <source>
        <dbReference type="ARBA" id="ARBA00022603"/>
    </source>
</evidence>
<evidence type="ECO:0000256" key="1">
    <source>
        <dbReference type="ARBA" id="ARBA00000903"/>
    </source>
</evidence>
<dbReference type="GO" id="GO:0008119">
    <property type="term" value="F:thiopurine S-methyltransferase activity"/>
    <property type="evidence" value="ECO:0007669"/>
    <property type="project" value="UniProtKB-EC"/>
</dbReference>
<keyword evidence="8" id="KW-0949">S-adenosyl-L-methionine</keyword>
<dbReference type="GO" id="GO:0005737">
    <property type="term" value="C:cytoplasm"/>
    <property type="evidence" value="ECO:0007669"/>
    <property type="project" value="UniProtKB-SubCell"/>
</dbReference>
<keyword evidence="6" id="KW-0489">Methyltransferase</keyword>
<dbReference type="GO" id="GO:0032259">
    <property type="term" value="P:methylation"/>
    <property type="evidence" value="ECO:0007669"/>
    <property type="project" value="UniProtKB-KW"/>
</dbReference>
<dbReference type="PANTHER" id="PTHR10259">
    <property type="entry name" value="THIOPURINE S-METHYLTRANSFERASE"/>
    <property type="match status" value="1"/>
</dbReference>
<evidence type="ECO:0000256" key="8">
    <source>
        <dbReference type="ARBA" id="ARBA00022691"/>
    </source>
</evidence>
<organism evidence="9 10">
    <name type="scientific">Tigriopus californicus</name>
    <name type="common">Marine copepod</name>
    <dbReference type="NCBI Taxonomy" id="6832"/>
    <lineage>
        <taxon>Eukaryota</taxon>
        <taxon>Metazoa</taxon>
        <taxon>Ecdysozoa</taxon>
        <taxon>Arthropoda</taxon>
        <taxon>Crustacea</taxon>
        <taxon>Multicrustacea</taxon>
        <taxon>Hexanauplia</taxon>
        <taxon>Copepoda</taxon>
        <taxon>Harpacticoida</taxon>
        <taxon>Harpacticidae</taxon>
        <taxon>Tigriopus</taxon>
    </lineage>
</organism>